<dbReference type="PANTHER" id="PTHR43320">
    <property type="entry name" value="SUGAR KINASE"/>
    <property type="match status" value="1"/>
</dbReference>
<evidence type="ECO:0000313" key="5">
    <source>
        <dbReference type="EMBL" id="SDZ29043.1"/>
    </source>
</evidence>
<dbReference type="InterPro" id="IPR029056">
    <property type="entry name" value="Ribokinase-like"/>
</dbReference>
<dbReference type="Proteomes" id="UP000199663">
    <property type="component" value="Unassembled WGS sequence"/>
</dbReference>
<gene>
    <name evidence="5" type="ORF">SAMN05444412_109111</name>
</gene>
<dbReference type="CDD" id="cd01166">
    <property type="entry name" value="KdgK"/>
    <property type="match status" value="1"/>
</dbReference>
<organism evidence="5 6">
    <name type="scientific">Rhodonellum ikkaensis</name>
    <dbReference type="NCBI Taxonomy" id="336829"/>
    <lineage>
        <taxon>Bacteria</taxon>
        <taxon>Pseudomonadati</taxon>
        <taxon>Bacteroidota</taxon>
        <taxon>Cytophagia</taxon>
        <taxon>Cytophagales</taxon>
        <taxon>Cytophagaceae</taxon>
        <taxon>Rhodonellum</taxon>
    </lineage>
</organism>
<dbReference type="InterPro" id="IPR052700">
    <property type="entry name" value="Carb_kinase_PfkB-like"/>
</dbReference>
<accession>A0A1H3RTP5</accession>
<dbReference type="PANTHER" id="PTHR43320:SF2">
    <property type="entry name" value="2-DEHYDRO-3-DEOXYGLUCONOKINASE_2-DEHYDRO-3-DEOXYGALACTONOKINASE"/>
    <property type="match status" value="1"/>
</dbReference>
<keyword evidence="6" id="KW-1185">Reference proteome</keyword>
<reference evidence="5 6" key="1">
    <citation type="submission" date="2016-10" db="EMBL/GenBank/DDBJ databases">
        <authorList>
            <person name="Varghese N."/>
            <person name="Submissions S."/>
        </authorList>
    </citation>
    <scope>NUCLEOTIDE SEQUENCE [LARGE SCALE GENOMIC DNA]</scope>
    <source>
        <strain evidence="5 6">DSM 17997</strain>
    </source>
</reference>
<proteinExistence type="inferred from homology"/>
<dbReference type="RefSeq" id="WP_019598384.1">
    <property type="nucleotide sequence ID" value="NZ_FNQC01000009.1"/>
</dbReference>
<evidence type="ECO:0000256" key="1">
    <source>
        <dbReference type="ARBA" id="ARBA00010688"/>
    </source>
</evidence>
<evidence type="ECO:0000259" key="4">
    <source>
        <dbReference type="Pfam" id="PF00294"/>
    </source>
</evidence>
<feature type="domain" description="Carbohydrate kinase PfkB" evidence="4">
    <location>
        <begin position="3"/>
        <end position="304"/>
    </location>
</feature>
<dbReference type="Gene3D" id="3.40.1190.20">
    <property type="match status" value="1"/>
</dbReference>
<evidence type="ECO:0000256" key="2">
    <source>
        <dbReference type="ARBA" id="ARBA00022679"/>
    </source>
</evidence>
<protein>
    <submittedName>
        <fullName evidence="5">2-dehydro-3-deoxygluconokinase</fullName>
    </submittedName>
</protein>
<dbReference type="Pfam" id="PF00294">
    <property type="entry name" value="PfkB"/>
    <property type="match status" value="1"/>
</dbReference>
<evidence type="ECO:0000256" key="3">
    <source>
        <dbReference type="ARBA" id="ARBA00022777"/>
    </source>
</evidence>
<keyword evidence="2" id="KW-0808">Transferase</keyword>
<dbReference type="InterPro" id="IPR011611">
    <property type="entry name" value="PfkB_dom"/>
</dbReference>
<dbReference type="SUPFAM" id="SSF53613">
    <property type="entry name" value="Ribokinase-like"/>
    <property type="match status" value="1"/>
</dbReference>
<keyword evidence="3" id="KW-0418">Kinase</keyword>
<evidence type="ECO:0000313" key="6">
    <source>
        <dbReference type="Proteomes" id="UP000199663"/>
    </source>
</evidence>
<sequence length="331" mass="36889">MSRKIITLGEVMMRLTTPGNERFLQADQFNIVYGGAEANVSVSLAQWGLHAAHVTAFPKNDLGNAAARYLRQTGVDISHVSFNEGRMGLYFLENGAMQRSSKIIYDRFDSAFANFDGEAIDWDNIFEDADWFHWTGITPALSEKAAAMTLKALQVASSKGLMISGDINYRRNLWQYGKGPLDVMPELIQYTNVIVAGLVDFENCMDIKADDYEEACLKTRKNFPNIKYITTTERNSISASHNQLQGWLWNGRELLTSKTYDMTHIVDRVGGGDAYMAGLIYGLLFYSDQKALEFAVAASVLKHSISGDANLVSLEEVESLVKGEHVGKLLR</sequence>
<comment type="caution">
    <text evidence="5">The sequence shown here is derived from an EMBL/GenBank/DDBJ whole genome shotgun (WGS) entry which is preliminary data.</text>
</comment>
<comment type="similarity">
    <text evidence="1">Belongs to the carbohydrate kinase PfkB family.</text>
</comment>
<name>A0A1H3RTP5_9BACT</name>
<dbReference type="EMBL" id="FNQC01000009">
    <property type="protein sequence ID" value="SDZ29043.1"/>
    <property type="molecule type" value="Genomic_DNA"/>
</dbReference>